<dbReference type="RefSeq" id="WP_122169628.1">
    <property type="nucleotide sequence ID" value="NZ_LR025743.1"/>
</dbReference>
<keyword evidence="2" id="KW-1185">Reference proteome</keyword>
<evidence type="ECO:0000313" key="2">
    <source>
        <dbReference type="Proteomes" id="UP000268684"/>
    </source>
</evidence>
<sequence>MEHISHSAGERRVERVALGDASERIVSIDVHANPMMRGDTAFCATSHGSSGLQTVSSAFSALLFSFVAERGVGALLSFAIDLRDVAAWPATTCLLEWRIGAIEPHFGLKGDIVRLNGRASLPDGSVVLSGSAKAVVYPASQVDPGPEVCAEEIFWSRFAVPA</sequence>
<gene>
    <name evidence="1" type="ORF">BSTAB16_4139</name>
</gene>
<reference evidence="1 2" key="1">
    <citation type="submission" date="2017-11" db="EMBL/GenBank/DDBJ databases">
        <authorList>
            <person name="Seth-Smith MB H."/>
        </authorList>
    </citation>
    <scope>NUCLEOTIDE SEQUENCE [LARGE SCALE GENOMIC DNA]</scope>
    <source>
        <strain evidence="1">E</strain>
    </source>
</reference>
<name>A0AAJ5T5Z3_9BURK</name>
<organism evidence="1 2">
    <name type="scientific">Burkholderia stabilis</name>
    <dbReference type="NCBI Taxonomy" id="95485"/>
    <lineage>
        <taxon>Bacteria</taxon>
        <taxon>Pseudomonadati</taxon>
        <taxon>Pseudomonadota</taxon>
        <taxon>Betaproteobacteria</taxon>
        <taxon>Burkholderiales</taxon>
        <taxon>Burkholderiaceae</taxon>
        <taxon>Burkholderia</taxon>
        <taxon>Burkholderia cepacia complex</taxon>
    </lineage>
</organism>
<accession>A0AAJ5T5Z3</accession>
<protein>
    <submittedName>
        <fullName evidence="1">Uncharacterized protein</fullName>
    </submittedName>
</protein>
<dbReference type="AlphaFoldDB" id="A0AAJ5T5Z3"/>
<dbReference type="Proteomes" id="UP000268684">
    <property type="component" value="Chromosome II"/>
</dbReference>
<dbReference type="GeneID" id="71056579"/>
<dbReference type="EMBL" id="LR025743">
    <property type="protein sequence ID" value="VBB13953.1"/>
    <property type="molecule type" value="Genomic_DNA"/>
</dbReference>
<proteinExistence type="predicted"/>
<evidence type="ECO:0000313" key="1">
    <source>
        <dbReference type="EMBL" id="VBB13953.1"/>
    </source>
</evidence>